<feature type="region of interest" description="Disordered" evidence="1">
    <location>
        <begin position="1"/>
        <end position="26"/>
    </location>
</feature>
<feature type="compositionally biased region" description="Low complexity" evidence="1">
    <location>
        <begin position="13"/>
        <end position="23"/>
    </location>
</feature>
<protein>
    <submittedName>
        <fullName evidence="2">Uncharacterized protein</fullName>
    </submittedName>
</protein>
<comment type="caution">
    <text evidence="2">The sequence shown here is derived from an EMBL/GenBank/DDBJ whole genome shotgun (WGS) entry which is preliminary data.</text>
</comment>
<feature type="non-terminal residue" evidence="2">
    <location>
        <position position="1"/>
    </location>
</feature>
<reference evidence="2" key="2">
    <citation type="submission" date="2024-01" db="EMBL/GenBank/DDBJ databases">
        <authorList>
            <person name="He J."/>
            <person name="Wang M."/>
            <person name="Zheng J."/>
            <person name="Liu Z."/>
        </authorList>
    </citation>
    <scope>NUCLEOTIDE SEQUENCE</scope>
    <source>
        <strain evidence="2">ZL_2023a</strain>
        <tissue evidence="2">Muscle</tissue>
    </source>
</reference>
<accession>A0AAW0W8F4</accession>
<proteinExistence type="predicted"/>
<dbReference type="EMBL" id="JARKIK010000080">
    <property type="protein sequence ID" value="KAK8726137.1"/>
    <property type="molecule type" value="Genomic_DNA"/>
</dbReference>
<feature type="compositionally biased region" description="Basic and acidic residues" evidence="1">
    <location>
        <begin position="1"/>
        <end position="10"/>
    </location>
</feature>
<keyword evidence="3" id="KW-1185">Reference proteome</keyword>
<dbReference type="Proteomes" id="UP001445076">
    <property type="component" value="Unassembled WGS sequence"/>
</dbReference>
<evidence type="ECO:0000313" key="3">
    <source>
        <dbReference type="Proteomes" id="UP001445076"/>
    </source>
</evidence>
<dbReference type="EMBL" id="JARKIK010000080">
    <property type="protein sequence ID" value="KAK8726141.1"/>
    <property type="molecule type" value="Genomic_DNA"/>
</dbReference>
<organism evidence="2 3">
    <name type="scientific">Cherax quadricarinatus</name>
    <name type="common">Australian red claw crayfish</name>
    <dbReference type="NCBI Taxonomy" id="27406"/>
    <lineage>
        <taxon>Eukaryota</taxon>
        <taxon>Metazoa</taxon>
        <taxon>Ecdysozoa</taxon>
        <taxon>Arthropoda</taxon>
        <taxon>Crustacea</taxon>
        <taxon>Multicrustacea</taxon>
        <taxon>Malacostraca</taxon>
        <taxon>Eumalacostraca</taxon>
        <taxon>Eucarida</taxon>
        <taxon>Decapoda</taxon>
        <taxon>Pleocyemata</taxon>
        <taxon>Astacidea</taxon>
        <taxon>Parastacoidea</taxon>
        <taxon>Parastacidae</taxon>
        <taxon>Cherax</taxon>
    </lineage>
</organism>
<dbReference type="AlphaFoldDB" id="A0AAW0W8F4"/>
<gene>
    <name evidence="2" type="ORF">OTU49_010387</name>
</gene>
<reference evidence="2 3" key="1">
    <citation type="journal article" date="2024" name="BMC Genomics">
        <title>Genome assembly of redclaw crayfish (Cherax quadricarinatus) provides insights into its immune adaptation and hypoxia tolerance.</title>
        <authorList>
            <person name="Liu Z."/>
            <person name="Zheng J."/>
            <person name="Li H."/>
            <person name="Fang K."/>
            <person name="Wang S."/>
            <person name="He J."/>
            <person name="Zhou D."/>
            <person name="Weng S."/>
            <person name="Chi M."/>
            <person name="Gu Z."/>
            <person name="He J."/>
            <person name="Li F."/>
            <person name="Wang M."/>
        </authorList>
    </citation>
    <scope>NUCLEOTIDE SEQUENCE [LARGE SCALE GENOMIC DNA]</scope>
    <source>
        <strain evidence="2">ZL_2023a</strain>
    </source>
</reference>
<sequence>GSEWSAEGRRCSTTTTTTPGTTTLPARGFKNQCPGVTLEPRQSGWAGRLLQREGKNLARRKWDWTWLRAAEGLCSVVHCVAAQVGARGRCGSVTGARNLLFSWWLAR</sequence>
<evidence type="ECO:0000313" key="2">
    <source>
        <dbReference type="EMBL" id="KAK8726137.1"/>
    </source>
</evidence>
<name>A0AAW0W8F4_CHEQU</name>
<evidence type="ECO:0000256" key="1">
    <source>
        <dbReference type="SAM" id="MobiDB-lite"/>
    </source>
</evidence>